<feature type="signal peptide" evidence="4">
    <location>
        <begin position="1"/>
        <end position="24"/>
    </location>
</feature>
<dbReference type="GO" id="GO:0042742">
    <property type="term" value="P:defense response to bacterium"/>
    <property type="evidence" value="ECO:0007669"/>
    <property type="project" value="Ensembl"/>
</dbReference>
<comment type="similarity">
    <text evidence="1">Belongs to the N-acetylmuramoyl-L-alanine amidase 2 family.</text>
</comment>
<evidence type="ECO:0000259" key="6">
    <source>
        <dbReference type="SMART" id="SM00701"/>
    </source>
</evidence>
<dbReference type="InterPro" id="IPR036505">
    <property type="entry name" value="Amidase/PGRP_sf"/>
</dbReference>
<dbReference type="CDD" id="cd06583">
    <property type="entry name" value="PGRP"/>
    <property type="match status" value="1"/>
</dbReference>
<accession>A0A8D2ZLC1</accession>
<proteinExistence type="inferred from homology"/>
<dbReference type="GeneTree" id="ENSGT00940000158718"/>
<keyword evidence="3" id="KW-0472">Membrane</keyword>
<feature type="domain" description="Peptidoglycan recognition protein family" evidence="6">
    <location>
        <begin position="302"/>
        <end position="448"/>
    </location>
</feature>
<dbReference type="Ensembl" id="ENSSMAT00000004112.2">
    <property type="protein sequence ID" value="ENSSMAP00000004048.2"/>
    <property type="gene ID" value="ENSSMAG00000002509.2"/>
</dbReference>
<evidence type="ECO:0000256" key="1">
    <source>
        <dbReference type="ARBA" id="ARBA00007553"/>
    </source>
</evidence>
<keyword evidence="2" id="KW-0391">Immunity</keyword>
<sequence length="520" mass="57974">MDKGCRKLTLALVVVLASTYYTDASFSRHMDDFVKAVKQVEDGDPGAEPVAVLKRLRWAAGQNDAFVQHFLGKVDSGGPEMDARLLQYIRKALQHRVTDDAREEGVVLTSDGTTVALRPLLLGIEAGFLSRSSERVRGLYQLTLAKDLSLSLRHTSPPTRRLGPDGCWDSLTSPQAFTLSDTPTLLTTAHVNGGMDGVLLGTAVSADTRRPLKLSSLLTEYYCHELDSGGLDAAPRLISRRRRENFGELLVPPVLARRVVKSVELQRRLGRQSKMEAKEKRQLMAVVKEGMKEFVHMYMDCPPIIPRCMWGAEPYRGTPTNLSLPLSFMYIHHTHTPSQPCLTFQQCSADMRSMQRFHQVDRGWDDIGYSFVAGSDGYLYEGRGWHRRGAHTLGHNSIGFGVSFIGDYAASLPSQHAMGLVRDRLASCAVGGGRLVARFTVQGHRQVVNTSCPGDALYNEMRGWEHFGVCKSADILCINSCYIYIVIIIYYFLLYPKKKRMEVTAAPNICKTSLRDIIQK</sequence>
<dbReference type="FunFam" id="3.40.80.10:FF:000001">
    <property type="entry name" value="Peptidoglycan recognition protein 1"/>
    <property type="match status" value="1"/>
</dbReference>
<name>A0A8D2ZLC1_SCOMX</name>
<dbReference type="PANTHER" id="PTHR11022:SF66">
    <property type="entry name" value="N-ACETYLMURAMOYL-L-ALANINE AMIDASE"/>
    <property type="match status" value="1"/>
</dbReference>
<dbReference type="GO" id="GO:0002376">
    <property type="term" value="P:immune system process"/>
    <property type="evidence" value="ECO:0007669"/>
    <property type="project" value="UniProtKB-KW"/>
</dbReference>
<keyword evidence="3" id="KW-1133">Transmembrane helix</keyword>
<dbReference type="AlphaFoldDB" id="A0A8D2ZLC1"/>
<evidence type="ECO:0000313" key="7">
    <source>
        <dbReference type="Ensembl" id="ENSSMAP00000004048.2"/>
    </source>
</evidence>
<reference evidence="7" key="2">
    <citation type="submission" date="2025-08" db="UniProtKB">
        <authorList>
            <consortium name="Ensembl"/>
        </authorList>
    </citation>
    <scope>IDENTIFICATION</scope>
</reference>
<dbReference type="GO" id="GO:0008745">
    <property type="term" value="F:N-acetylmuramoyl-L-alanine amidase activity"/>
    <property type="evidence" value="ECO:0007669"/>
    <property type="project" value="Ensembl"/>
</dbReference>
<dbReference type="SMART" id="SM00644">
    <property type="entry name" value="Ami_2"/>
    <property type="match status" value="1"/>
</dbReference>
<evidence type="ECO:0000256" key="2">
    <source>
        <dbReference type="ARBA" id="ARBA00022859"/>
    </source>
</evidence>
<gene>
    <name evidence="7" type="primary">pglyrp6</name>
</gene>
<dbReference type="InterPro" id="IPR006619">
    <property type="entry name" value="PGRP_domain_met/bac"/>
</dbReference>
<dbReference type="PANTHER" id="PTHR11022">
    <property type="entry name" value="PEPTIDOGLYCAN RECOGNITION PROTEIN"/>
    <property type="match status" value="1"/>
</dbReference>
<feature type="domain" description="N-acetylmuramoyl-L-alanine amidase" evidence="5">
    <location>
        <begin position="315"/>
        <end position="454"/>
    </location>
</feature>
<dbReference type="Gene3D" id="3.40.80.10">
    <property type="entry name" value="Peptidoglycan recognition protein-like"/>
    <property type="match status" value="1"/>
</dbReference>
<dbReference type="InterPro" id="IPR015510">
    <property type="entry name" value="PGRP"/>
</dbReference>
<dbReference type="Proteomes" id="UP000694558">
    <property type="component" value="Chromosome 19"/>
</dbReference>
<feature type="transmembrane region" description="Helical" evidence="3">
    <location>
        <begin position="473"/>
        <end position="493"/>
    </location>
</feature>
<dbReference type="SMART" id="SM00701">
    <property type="entry name" value="PGRP"/>
    <property type="match status" value="1"/>
</dbReference>
<dbReference type="InterPro" id="IPR002502">
    <property type="entry name" value="Amidase_domain"/>
</dbReference>
<dbReference type="Pfam" id="PF01510">
    <property type="entry name" value="Amidase_2"/>
    <property type="match status" value="1"/>
</dbReference>
<evidence type="ECO:0000256" key="4">
    <source>
        <dbReference type="SAM" id="SignalP"/>
    </source>
</evidence>
<organism evidence="7 8">
    <name type="scientific">Scophthalmus maximus</name>
    <name type="common">Turbot</name>
    <name type="synonym">Psetta maxima</name>
    <dbReference type="NCBI Taxonomy" id="52904"/>
    <lineage>
        <taxon>Eukaryota</taxon>
        <taxon>Metazoa</taxon>
        <taxon>Chordata</taxon>
        <taxon>Craniata</taxon>
        <taxon>Vertebrata</taxon>
        <taxon>Euteleostomi</taxon>
        <taxon>Actinopterygii</taxon>
        <taxon>Neopterygii</taxon>
        <taxon>Teleostei</taxon>
        <taxon>Neoteleostei</taxon>
        <taxon>Acanthomorphata</taxon>
        <taxon>Carangaria</taxon>
        <taxon>Pleuronectiformes</taxon>
        <taxon>Pleuronectoidei</taxon>
        <taxon>Scophthalmidae</taxon>
        <taxon>Scophthalmus</taxon>
    </lineage>
</organism>
<feature type="chain" id="PRO_5034992176" evidence="4">
    <location>
        <begin position="25"/>
        <end position="520"/>
    </location>
</feature>
<evidence type="ECO:0000259" key="5">
    <source>
        <dbReference type="SMART" id="SM00644"/>
    </source>
</evidence>
<keyword evidence="4" id="KW-0732">Signal</keyword>
<evidence type="ECO:0000256" key="3">
    <source>
        <dbReference type="SAM" id="Phobius"/>
    </source>
</evidence>
<dbReference type="GO" id="GO:0008270">
    <property type="term" value="F:zinc ion binding"/>
    <property type="evidence" value="ECO:0007669"/>
    <property type="project" value="InterPro"/>
</dbReference>
<evidence type="ECO:0000313" key="8">
    <source>
        <dbReference type="Proteomes" id="UP000694558"/>
    </source>
</evidence>
<protein>
    <submittedName>
        <fullName evidence="7">Peptidoglycan recognition protein 6</fullName>
    </submittedName>
</protein>
<reference evidence="7" key="1">
    <citation type="submission" date="2023-05" db="EMBL/GenBank/DDBJ databases">
        <title>High-quality long-read genome of Scophthalmus maximus.</title>
        <authorList>
            <person name="Lien S."/>
            <person name="Martinez P."/>
        </authorList>
    </citation>
    <scope>NUCLEOTIDE SEQUENCE [LARGE SCALE GENOMIC DNA]</scope>
</reference>
<keyword evidence="3" id="KW-0812">Transmembrane</keyword>
<dbReference type="GO" id="GO:0009253">
    <property type="term" value="P:peptidoglycan catabolic process"/>
    <property type="evidence" value="ECO:0007669"/>
    <property type="project" value="InterPro"/>
</dbReference>
<dbReference type="SUPFAM" id="SSF55846">
    <property type="entry name" value="N-acetylmuramoyl-L-alanine amidase-like"/>
    <property type="match status" value="1"/>
</dbReference>